<evidence type="ECO:0000313" key="8">
    <source>
        <dbReference type="Proteomes" id="UP000019267"/>
    </source>
</evidence>
<comment type="similarity">
    <text evidence="5">Belongs to the Prp family.</text>
</comment>
<sequence>MVVAKLKKDNNFIQEISLSGHANAANYGNDLVCAGITAIVNGALNGLDQMFSEFVELIVLKNDIKIIVKVENKQVQDILEFVKIQLETIAIQYPKNFRIEEVL</sequence>
<evidence type="ECO:0000256" key="1">
    <source>
        <dbReference type="ARBA" id="ARBA00022517"/>
    </source>
</evidence>
<keyword evidence="4" id="KW-0788">Thiol protease</keyword>
<dbReference type="InterPro" id="IPR036764">
    <property type="entry name" value="Peptidase_Prp_sf"/>
</dbReference>
<reference evidence="7 8" key="1">
    <citation type="journal article" date="2014" name="Genome Biol. Evol.">
        <title>Molecular evolution of the substrate utilization strategies and putative virulence factors in mosquito-associated Spiroplasma species.</title>
        <authorList>
            <person name="Chang T.H."/>
            <person name="Lo W.S."/>
            <person name="Ku C."/>
            <person name="Chen L.L."/>
            <person name="Kuo C.H."/>
        </authorList>
    </citation>
    <scope>NUCLEOTIDE SEQUENCE [LARGE SCALE GENOMIC DNA]</scope>
    <source>
        <strain evidence="7">AES-1</strain>
    </source>
</reference>
<keyword evidence="2" id="KW-0645">Protease</keyword>
<name>W6AFY6_9MOLU</name>
<dbReference type="GO" id="GO:0006508">
    <property type="term" value="P:proteolysis"/>
    <property type="evidence" value="ECO:0007669"/>
    <property type="project" value="UniProtKB-KW"/>
</dbReference>
<dbReference type="OrthoDB" id="48998at2"/>
<dbReference type="SUPFAM" id="SSF118010">
    <property type="entry name" value="TM1457-like"/>
    <property type="match status" value="1"/>
</dbReference>
<evidence type="ECO:0000256" key="3">
    <source>
        <dbReference type="ARBA" id="ARBA00022801"/>
    </source>
</evidence>
<dbReference type="Gene3D" id="3.30.70.1490">
    <property type="entry name" value="Cysteine protease Prp"/>
    <property type="match status" value="1"/>
</dbReference>
<dbReference type="InterPro" id="IPR007422">
    <property type="entry name" value="Peptidase_Prp"/>
</dbReference>
<dbReference type="STRING" id="1276246.SCULI_v1c02830"/>
<dbReference type="RefSeq" id="WP_025362865.1">
    <property type="nucleotide sequence ID" value="NZ_CP006681.1"/>
</dbReference>
<evidence type="ECO:0000256" key="2">
    <source>
        <dbReference type="ARBA" id="ARBA00022670"/>
    </source>
</evidence>
<dbReference type="KEGG" id="scq:SCULI_v1c02830"/>
<gene>
    <name evidence="7" type="ORF">SCULI_v1c02830</name>
</gene>
<dbReference type="HOGENOM" id="CLU_140910_1_0_14"/>
<dbReference type="Pfam" id="PF04327">
    <property type="entry name" value="Peptidase_Prp"/>
    <property type="match status" value="1"/>
</dbReference>
<dbReference type="AlphaFoldDB" id="W6AFY6"/>
<accession>W6AFY6</accession>
<dbReference type="GO" id="GO:0042254">
    <property type="term" value="P:ribosome biogenesis"/>
    <property type="evidence" value="ECO:0007669"/>
    <property type="project" value="UniProtKB-KW"/>
</dbReference>
<dbReference type="EMBL" id="CP006681">
    <property type="protein sequence ID" value="AHI52624.1"/>
    <property type="molecule type" value="Genomic_DNA"/>
</dbReference>
<evidence type="ECO:0000313" key="7">
    <source>
        <dbReference type="EMBL" id="AHI52624.1"/>
    </source>
</evidence>
<organism evidence="7 8">
    <name type="scientific">Spiroplasma culicicola AES-1</name>
    <dbReference type="NCBI Taxonomy" id="1276246"/>
    <lineage>
        <taxon>Bacteria</taxon>
        <taxon>Bacillati</taxon>
        <taxon>Mycoplasmatota</taxon>
        <taxon>Mollicutes</taxon>
        <taxon>Entomoplasmatales</taxon>
        <taxon>Spiroplasmataceae</taxon>
        <taxon>Spiroplasma</taxon>
    </lineage>
</organism>
<evidence type="ECO:0000256" key="5">
    <source>
        <dbReference type="ARBA" id="ARBA00044503"/>
    </source>
</evidence>
<dbReference type="PATRIC" id="fig|1276246.3.peg.282"/>
<dbReference type="eggNOG" id="COG2868">
    <property type="taxonomic scope" value="Bacteria"/>
</dbReference>
<protein>
    <recommendedName>
        <fullName evidence="6">Ribosomal processing cysteine protease Prp</fullName>
    </recommendedName>
</protein>
<dbReference type="GO" id="GO:0008234">
    <property type="term" value="F:cysteine-type peptidase activity"/>
    <property type="evidence" value="ECO:0007669"/>
    <property type="project" value="UniProtKB-KW"/>
</dbReference>
<dbReference type="CDD" id="cd16332">
    <property type="entry name" value="Prp-like"/>
    <property type="match status" value="1"/>
</dbReference>
<dbReference type="Proteomes" id="UP000019267">
    <property type="component" value="Chromosome"/>
</dbReference>
<dbReference type="PANTHER" id="PTHR39178:SF1">
    <property type="entry name" value="RIBOSOMAL-PROCESSING CYSTEINE PROTEASE PRP"/>
    <property type="match status" value="1"/>
</dbReference>
<keyword evidence="3" id="KW-0378">Hydrolase</keyword>
<proteinExistence type="inferred from homology"/>
<evidence type="ECO:0000256" key="4">
    <source>
        <dbReference type="ARBA" id="ARBA00022807"/>
    </source>
</evidence>
<keyword evidence="8" id="KW-1185">Reference proteome</keyword>
<dbReference type="PANTHER" id="PTHR39178">
    <property type="entry name" value="HYPOTHETICAL RIBOSOME-ASSOCIATED PROTEIN"/>
    <property type="match status" value="1"/>
</dbReference>
<evidence type="ECO:0000256" key="6">
    <source>
        <dbReference type="ARBA" id="ARBA00044538"/>
    </source>
</evidence>
<keyword evidence="1" id="KW-0690">Ribosome biogenesis</keyword>